<keyword evidence="3" id="KW-1185">Reference proteome</keyword>
<dbReference type="AlphaFoldDB" id="A0A368VTE7"/>
<keyword evidence="1" id="KW-0812">Transmembrane</keyword>
<evidence type="ECO:0000256" key="1">
    <source>
        <dbReference type="SAM" id="Phobius"/>
    </source>
</evidence>
<feature type="transmembrane region" description="Helical" evidence="1">
    <location>
        <begin position="81"/>
        <end position="103"/>
    </location>
</feature>
<evidence type="ECO:0000313" key="3">
    <source>
        <dbReference type="Proteomes" id="UP000252415"/>
    </source>
</evidence>
<feature type="transmembrane region" description="Helical" evidence="1">
    <location>
        <begin position="136"/>
        <end position="153"/>
    </location>
</feature>
<dbReference type="Proteomes" id="UP000252415">
    <property type="component" value="Unassembled WGS sequence"/>
</dbReference>
<reference evidence="2 3" key="1">
    <citation type="submission" date="2018-07" db="EMBL/GenBank/DDBJ databases">
        <title>Genomic Encyclopedia of Type Strains, Phase III (KMG-III): the genomes of soil and plant-associated and newly described type strains.</title>
        <authorList>
            <person name="Whitman W."/>
        </authorList>
    </citation>
    <scope>NUCLEOTIDE SEQUENCE [LARGE SCALE GENOMIC DNA]</scope>
    <source>
        <strain evidence="2 3">CECT 7506</strain>
    </source>
</reference>
<name>A0A368VTE7_9BACL</name>
<accession>A0A368VTE7</accession>
<feature type="transmembrane region" description="Helical" evidence="1">
    <location>
        <begin position="7"/>
        <end position="27"/>
    </location>
</feature>
<dbReference type="RefSeq" id="WP_114381692.1">
    <property type="nucleotide sequence ID" value="NZ_QPJD01000011.1"/>
</dbReference>
<evidence type="ECO:0000313" key="2">
    <source>
        <dbReference type="EMBL" id="RCW44994.1"/>
    </source>
</evidence>
<protein>
    <submittedName>
        <fullName evidence="2">Uncharacterized protein</fullName>
    </submittedName>
</protein>
<gene>
    <name evidence="2" type="ORF">DFP97_111222</name>
</gene>
<organism evidence="2 3">
    <name type="scientific">Paenibacillus prosopidis</name>
    <dbReference type="NCBI Taxonomy" id="630520"/>
    <lineage>
        <taxon>Bacteria</taxon>
        <taxon>Bacillati</taxon>
        <taxon>Bacillota</taxon>
        <taxon>Bacilli</taxon>
        <taxon>Bacillales</taxon>
        <taxon>Paenibacillaceae</taxon>
        <taxon>Paenibacillus</taxon>
    </lineage>
</organism>
<sequence length="159" mass="17683">MKKVLRYFIGIYQIIGGLVGFAIFYIFNSIIKISVNGENPFSLNNNMAILLGAVLFSLSIFAGVTLLANQKIGIISSLINQYLQVVNLTATGFQYTFIAGILLNPKLVLGDAQSPFGLDFIVYGRFQLFIQSMMDQNTQVIINVAPILLIIFLHKMKKK</sequence>
<comment type="caution">
    <text evidence="2">The sequence shown here is derived from an EMBL/GenBank/DDBJ whole genome shotgun (WGS) entry which is preliminary data.</text>
</comment>
<dbReference type="EMBL" id="QPJD01000011">
    <property type="protein sequence ID" value="RCW44994.1"/>
    <property type="molecule type" value="Genomic_DNA"/>
</dbReference>
<keyword evidence="1" id="KW-0472">Membrane</keyword>
<feature type="transmembrane region" description="Helical" evidence="1">
    <location>
        <begin position="47"/>
        <end position="69"/>
    </location>
</feature>
<keyword evidence="1" id="KW-1133">Transmembrane helix</keyword>
<proteinExistence type="predicted"/>